<dbReference type="SMART" id="SM00450">
    <property type="entry name" value="RHOD"/>
    <property type="match status" value="1"/>
</dbReference>
<accession>A0ABP9D8A0</accession>
<comment type="caution">
    <text evidence="2">The sequence shown here is derived from an EMBL/GenBank/DDBJ whole genome shotgun (WGS) entry which is preliminary data.</text>
</comment>
<dbReference type="InterPro" id="IPR036873">
    <property type="entry name" value="Rhodanese-like_dom_sf"/>
</dbReference>
<dbReference type="Gene3D" id="3.40.250.10">
    <property type="entry name" value="Rhodanese-like domain"/>
    <property type="match status" value="1"/>
</dbReference>
<dbReference type="PANTHER" id="PTHR43031:SF1">
    <property type="entry name" value="PYRIDINE NUCLEOTIDE-DISULPHIDE OXIDOREDUCTASE"/>
    <property type="match status" value="1"/>
</dbReference>
<dbReference type="InterPro" id="IPR001763">
    <property type="entry name" value="Rhodanese-like_dom"/>
</dbReference>
<organism evidence="2 3">
    <name type="scientific">Kitasatospora terrestris</name>
    <dbReference type="NCBI Taxonomy" id="258051"/>
    <lineage>
        <taxon>Bacteria</taxon>
        <taxon>Bacillati</taxon>
        <taxon>Actinomycetota</taxon>
        <taxon>Actinomycetes</taxon>
        <taxon>Kitasatosporales</taxon>
        <taxon>Streptomycetaceae</taxon>
        <taxon>Kitasatospora</taxon>
    </lineage>
</organism>
<dbReference type="PANTHER" id="PTHR43031">
    <property type="entry name" value="FAD-DEPENDENT OXIDOREDUCTASE"/>
    <property type="match status" value="1"/>
</dbReference>
<dbReference type="Pfam" id="PF00581">
    <property type="entry name" value="Rhodanese"/>
    <property type="match status" value="1"/>
</dbReference>
<dbReference type="CDD" id="cd00158">
    <property type="entry name" value="RHOD"/>
    <property type="match status" value="1"/>
</dbReference>
<keyword evidence="3" id="KW-1185">Reference proteome</keyword>
<dbReference type="RefSeq" id="WP_345695117.1">
    <property type="nucleotide sequence ID" value="NZ_BAABIS010000001.1"/>
</dbReference>
<dbReference type="EMBL" id="BAABIS010000001">
    <property type="protein sequence ID" value="GAA4833703.1"/>
    <property type="molecule type" value="Genomic_DNA"/>
</dbReference>
<evidence type="ECO:0000313" key="2">
    <source>
        <dbReference type="EMBL" id="GAA4833703.1"/>
    </source>
</evidence>
<sequence length="104" mass="10584">MVQEVDIEALAAARERGALVLDVREAFEFTAGHVPGSRWIPLGQLAGGLDGLPRTGPVLVICASGNRSRVGAELLTRAGFDAVSVSGGVAAWSLSGRDLAAGTA</sequence>
<dbReference type="PROSITE" id="PS50206">
    <property type="entry name" value="RHODANESE_3"/>
    <property type="match status" value="1"/>
</dbReference>
<evidence type="ECO:0000313" key="3">
    <source>
        <dbReference type="Proteomes" id="UP001501752"/>
    </source>
</evidence>
<protein>
    <recommendedName>
        <fullName evidence="1">Rhodanese domain-containing protein</fullName>
    </recommendedName>
</protein>
<feature type="domain" description="Rhodanese" evidence="1">
    <location>
        <begin position="14"/>
        <end position="101"/>
    </location>
</feature>
<dbReference type="SUPFAM" id="SSF52821">
    <property type="entry name" value="Rhodanese/Cell cycle control phosphatase"/>
    <property type="match status" value="1"/>
</dbReference>
<name>A0ABP9D8A0_9ACTN</name>
<dbReference type="Proteomes" id="UP001501752">
    <property type="component" value="Unassembled WGS sequence"/>
</dbReference>
<proteinExistence type="predicted"/>
<evidence type="ECO:0000259" key="1">
    <source>
        <dbReference type="PROSITE" id="PS50206"/>
    </source>
</evidence>
<dbReference type="InterPro" id="IPR050229">
    <property type="entry name" value="GlpE_sulfurtransferase"/>
</dbReference>
<gene>
    <name evidence="2" type="ORF">GCM10023235_05260</name>
</gene>
<reference evidence="3" key="1">
    <citation type="journal article" date="2019" name="Int. J. Syst. Evol. Microbiol.">
        <title>The Global Catalogue of Microorganisms (GCM) 10K type strain sequencing project: providing services to taxonomists for standard genome sequencing and annotation.</title>
        <authorList>
            <consortium name="The Broad Institute Genomics Platform"/>
            <consortium name="The Broad Institute Genome Sequencing Center for Infectious Disease"/>
            <person name="Wu L."/>
            <person name="Ma J."/>
        </authorList>
    </citation>
    <scope>NUCLEOTIDE SEQUENCE [LARGE SCALE GENOMIC DNA]</scope>
    <source>
        <strain evidence="3">JCM 13006</strain>
    </source>
</reference>